<dbReference type="Gene3D" id="3.40.50.1000">
    <property type="entry name" value="HAD superfamily/HAD-like"/>
    <property type="match status" value="1"/>
</dbReference>
<protein>
    <recommendedName>
        <fullName evidence="3">HAD family hydrolase</fullName>
    </recommendedName>
</protein>
<dbReference type="InterPro" id="IPR036412">
    <property type="entry name" value="HAD-like_sf"/>
</dbReference>
<dbReference type="Gene3D" id="1.10.150.400">
    <property type="match status" value="1"/>
</dbReference>
<dbReference type="AlphaFoldDB" id="A0A3N9TCY9"/>
<dbReference type="OrthoDB" id="5838800at2"/>
<keyword evidence="2" id="KW-1185">Reference proteome</keyword>
<evidence type="ECO:0000313" key="2">
    <source>
        <dbReference type="Proteomes" id="UP000281112"/>
    </source>
</evidence>
<name>A0A3N9TCY9_9VIBR</name>
<comment type="caution">
    <text evidence="1">The sequence shown here is derived from an EMBL/GenBank/DDBJ whole genome shotgun (WGS) entry which is preliminary data.</text>
</comment>
<proteinExistence type="predicted"/>
<reference evidence="1 2" key="1">
    <citation type="submission" date="2018-11" db="EMBL/GenBank/DDBJ databases">
        <title>Vibrio LJC006 sp. nov., isolated from seawater during the bloom of the enteromorpha.</title>
        <authorList>
            <person name="Liang J."/>
        </authorList>
    </citation>
    <scope>NUCLEOTIDE SEQUENCE [LARGE SCALE GENOMIC DNA]</scope>
    <source>
        <strain evidence="1 2">LJC006</strain>
    </source>
</reference>
<dbReference type="InterPro" id="IPR023214">
    <property type="entry name" value="HAD_sf"/>
</dbReference>
<dbReference type="SUPFAM" id="SSF56784">
    <property type="entry name" value="HAD-like"/>
    <property type="match status" value="1"/>
</dbReference>
<evidence type="ECO:0008006" key="3">
    <source>
        <dbReference type="Google" id="ProtNLM"/>
    </source>
</evidence>
<dbReference type="Proteomes" id="UP000281112">
    <property type="component" value="Unassembled WGS sequence"/>
</dbReference>
<organism evidence="1 2">
    <name type="scientific">Vibrio viridaestus</name>
    <dbReference type="NCBI Taxonomy" id="2487322"/>
    <lineage>
        <taxon>Bacteria</taxon>
        <taxon>Pseudomonadati</taxon>
        <taxon>Pseudomonadota</taxon>
        <taxon>Gammaproteobacteria</taxon>
        <taxon>Vibrionales</taxon>
        <taxon>Vibrionaceae</taxon>
        <taxon>Vibrio</taxon>
    </lineage>
</organism>
<accession>A0A3N9TCY9</accession>
<evidence type="ECO:0000313" key="1">
    <source>
        <dbReference type="EMBL" id="RQW61714.1"/>
    </source>
</evidence>
<sequence length="243" mass="28413">MKCYDAYFRDKTYDIYSVDIFDTLLLRKYQCEYYRFLEISKIFKRKLNIKKCVNSIWLARIEAARIAYYTFGNDQEKEPNITYIYKLMFDILDVNYDDDFLHSALELELSYESSVLSPNSNLVSFLSDRKKNGSSVIGISDMYLTSDSISRLISNILSGFQLDYLFSSADLNKSKRKGSLFPYVIDRLGIEDKKVIHCGDNYHSDYSMPIKFGIIGIYTPRSRLWQAANKLSNYRVMKRLGVL</sequence>
<dbReference type="RefSeq" id="WP_124938562.1">
    <property type="nucleotide sequence ID" value="NZ_RJVQ01000010.1"/>
</dbReference>
<dbReference type="EMBL" id="RJVQ01000010">
    <property type="protein sequence ID" value="RQW61714.1"/>
    <property type="molecule type" value="Genomic_DNA"/>
</dbReference>
<gene>
    <name evidence="1" type="ORF">EES38_17790</name>
</gene>